<dbReference type="Pfam" id="PF13416">
    <property type="entry name" value="SBP_bac_8"/>
    <property type="match status" value="1"/>
</dbReference>
<feature type="signal peptide" evidence="3">
    <location>
        <begin position="1"/>
        <end position="25"/>
    </location>
</feature>
<dbReference type="RefSeq" id="WP_019952514.1">
    <property type="nucleotide sequence ID" value="NZ_JBHLVX010000065.1"/>
</dbReference>
<evidence type="ECO:0000256" key="3">
    <source>
        <dbReference type="SAM" id="SignalP"/>
    </source>
</evidence>
<feature type="region of interest" description="Disordered" evidence="2">
    <location>
        <begin position="300"/>
        <end position="322"/>
    </location>
</feature>
<feature type="chain" id="PRO_5046987952" evidence="3">
    <location>
        <begin position="26"/>
        <end position="374"/>
    </location>
</feature>
<evidence type="ECO:0000313" key="4">
    <source>
        <dbReference type="EMBL" id="MFC0269682.1"/>
    </source>
</evidence>
<gene>
    <name evidence="4" type="ORF">ACFFHW_17095</name>
</gene>
<dbReference type="InterPro" id="IPR006059">
    <property type="entry name" value="SBP"/>
</dbReference>
<feature type="region of interest" description="Disordered" evidence="2">
    <location>
        <begin position="350"/>
        <end position="374"/>
    </location>
</feature>
<dbReference type="PANTHER" id="PTHR30006:SF25">
    <property type="entry name" value="PHOSPHOGLYCERATE TRANSPORT REGULATORY PROTEIN PGTC"/>
    <property type="match status" value="1"/>
</dbReference>
<evidence type="ECO:0000256" key="1">
    <source>
        <dbReference type="ARBA" id="ARBA00022729"/>
    </source>
</evidence>
<name>A0ABV6G9N8_9GAMM</name>
<reference evidence="4 5" key="1">
    <citation type="submission" date="2024-09" db="EMBL/GenBank/DDBJ databases">
        <authorList>
            <person name="Sun Q."/>
            <person name="Mori K."/>
        </authorList>
    </citation>
    <scope>NUCLEOTIDE SEQUENCE [LARGE SCALE GENOMIC DNA]</scope>
    <source>
        <strain evidence="4 5">CCM 7415</strain>
    </source>
</reference>
<proteinExistence type="predicted"/>
<evidence type="ECO:0000256" key="2">
    <source>
        <dbReference type="SAM" id="MobiDB-lite"/>
    </source>
</evidence>
<dbReference type="Gene3D" id="3.40.190.10">
    <property type="entry name" value="Periplasmic binding protein-like II"/>
    <property type="match status" value="2"/>
</dbReference>
<keyword evidence="1 3" id="KW-0732">Signal</keyword>
<sequence>MTAGYHRPAALLLAALIITATPSRADTRLHYHGDGNTRGDAAALVIAGVIEPAEIDPLLRAFHDRYPTIDITYQDVSRSYQAHQQWPPSIREGYIDLLMSSSMGNQYRLANEGYARPFDADTLNPNWPRNARWRNELVGLTREPLVMVYNRALRDIATPPRDHGELLTLLTQHREALDGRVVSYDPASSATGFMAMASDVARSPEAWSLFEAMGAANAEWRETTTSMLSGLADGRYLIGYNLIGSYARRAAALHPELVIQMPRDYALALQRLAMIPHSARHPQAAQRFLSFITSPDGQQVMARETTLSSPHAEGDAADDDALVPIRPGPALLTLTDPLQRASLVAQWRSLTQGETTESPRIPAINGNAVESRNR</sequence>
<dbReference type="SUPFAM" id="SSF53850">
    <property type="entry name" value="Periplasmic binding protein-like II"/>
    <property type="match status" value="1"/>
</dbReference>
<evidence type="ECO:0000313" key="5">
    <source>
        <dbReference type="Proteomes" id="UP001589814"/>
    </source>
</evidence>
<dbReference type="EMBL" id="JBHLVX010000065">
    <property type="protein sequence ID" value="MFC0269682.1"/>
    <property type="molecule type" value="Genomic_DNA"/>
</dbReference>
<organism evidence="4 5">
    <name type="scientific">Kushneria aurantia</name>
    <dbReference type="NCBI Taxonomy" id="504092"/>
    <lineage>
        <taxon>Bacteria</taxon>
        <taxon>Pseudomonadati</taxon>
        <taxon>Pseudomonadota</taxon>
        <taxon>Gammaproteobacteria</taxon>
        <taxon>Oceanospirillales</taxon>
        <taxon>Halomonadaceae</taxon>
        <taxon>Kushneria</taxon>
    </lineage>
</organism>
<protein>
    <submittedName>
        <fullName evidence="4">ABC transporter substrate-binding protein</fullName>
    </submittedName>
</protein>
<comment type="caution">
    <text evidence="4">The sequence shown here is derived from an EMBL/GenBank/DDBJ whole genome shotgun (WGS) entry which is preliminary data.</text>
</comment>
<dbReference type="PANTHER" id="PTHR30006">
    <property type="entry name" value="THIAMINE-BINDING PERIPLASMIC PROTEIN-RELATED"/>
    <property type="match status" value="1"/>
</dbReference>
<dbReference type="Proteomes" id="UP001589814">
    <property type="component" value="Unassembled WGS sequence"/>
</dbReference>
<accession>A0ABV6G9N8</accession>
<keyword evidence="5" id="KW-1185">Reference proteome</keyword>